<dbReference type="GeneTree" id="ENSGT00940000163962"/>
<name>A0A3B3SNI3_9TELE</name>
<evidence type="ECO:0000256" key="1">
    <source>
        <dbReference type="ARBA" id="ARBA00004922"/>
    </source>
</evidence>
<dbReference type="Ensembl" id="ENSPKIT00000012455.1">
    <property type="protein sequence ID" value="ENSPKIP00000031606.1"/>
    <property type="gene ID" value="ENSPKIG00000012024.1"/>
</dbReference>
<proteinExistence type="predicted"/>
<keyword evidence="3" id="KW-0808">Transferase</keyword>
<keyword evidence="4" id="KW-0732">Signal</keyword>
<dbReference type="InterPro" id="IPR056576">
    <property type="entry name" value="MGAT4_A/B/C_C"/>
</dbReference>
<keyword evidence="8" id="KW-1185">Reference proteome</keyword>
<feature type="domain" description="MGAT4 conserved region" evidence="5">
    <location>
        <begin position="54"/>
        <end position="317"/>
    </location>
</feature>
<comment type="pathway">
    <text evidence="1">Protein modification; protein glycosylation.</text>
</comment>
<feature type="signal peptide" evidence="4">
    <location>
        <begin position="1"/>
        <end position="28"/>
    </location>
</feature>
<protein>
    <submittedName>
        <fullName evidence="7">Alpha-1,3-mannosyl-glycoprotein 4-beta-N-acetylglucosaminyltransferase C-like</fullName>
    </submittedName>
</protein>
<feature type="domain" description="MGAT4 A/B/C C-terminal" evidence="6">
    <location>
        <begin position="330"/>
        <end position="458"/>
    </location>
</feature>
<evidence type="ECO:0000259" key="6">
    <source>
        <dbReference type="Pfam" id="PF23524"/>
    </source>
</evidence>
<evidence type="ECO:0000313" key="8">
    <source>
        <dbReference type="Proteomes" id="UP000261540"/>
    </source>
</evidence>
<dbReference type="STRING" id="1676925.ENSPKIP00000031606"/>
<dbReference type="PANTHER" id="PTHR12062:SF11">
    <property type="entry name" value="ALPHA-1,3-MANNOSYL-GLYCOPROTEIN 4-BETA-N-ACETYLGLUCOSAMINYLTRANSFERASE-LIKE PROTEIN MGAT4E"/>
    <property type="match status" value="1"/>
</dbReference>
<evidence type="ECO:0000313" key="7">
    <source>
        <dbReference type="Ensembl" id="ENSPKIP00000031606.1"/>
    </source>
</evidence>
<organism evidence="7 8">
    <name type="scientific">Paramormyrops kingsleyae</name>
    <dbReference type="NCBI Taxonomy" id="1676925"/>
    <lineage>
        <taxon>Eukaryota</taxon>
        <taxon>Metazoa</taxon>
        <taxon>Chordata</taxon>
        <taxon>Craniata</taxon>
        <taxon>Vertebrata</taxon>
        <taxon>Euteleostomi</taxon>
        <taxon>Actinopterygii</taxon>
        <taxon>Neopterygii</taxon>
        <taxon>Teleostei</taxon>
        <taxon>Osteoglossocephala</taxon>
        <taxon>Osteoglossomorpha</taxon>
        <taxon>Osteoglossiformes</taxon>
        <taxon>Mormyridae</taxon>
        <taxon>Paramormyrops</taxon>
    </lineage>
</organism>
<dbReference type="OrthoDB" id="2016523at2759"/>
<dbReference type="KEGG" id="pki:111855285"/>
<keyword evidence="2" id="KW-0328">Glycosyltransferase</keyword>
<reference evidence="7" key="1">
    <citation type="submission" date="2025-08" db="UniProtKB">
        <authorList>
            <consortium name="Ensembl"/>
        </authorList>
    </citation>
    <scope>IDENTIFICATION</scope>
</reference>
<dbReference type="InterPro" id="IPR006759">
    <property type="entry name" value="Glyco_transf_54"/>
</dbReference>
<evidence type="ECO:0000256" key="2">
    <source>
        <dbReference type="ARBA" id="ARBA00022676"/>
    </source>
</evidence>
<dbReference type="GO" id="GO:0008375">
    <property type="term" value="F:acetylglucosaminyltransferase activity"/>
    <property type="evidence" value="ECO:0007669"/>
    <property type="project" value="TreeGrafter"/>
</dbReference>
<dbReference type="PANTHER" id="PTHR12062">
    <property type="entry name" value="N-ACETYLGLUCOSAMINYLTRANSFERASE VI"/>
    <property type="match status" value="1"/>
</dbReference>
<evidence type="ECO:0000259" key="5">
    <source>
        <dbReference type="Pfam" id="PF04666"/>
    </source>
</evidence>
<feature type="chain" id="PRO_5017184265" evidence="4">
    <location>
        <begin position="29"/>
        <end position="464"/>
    </location>
</feature>
<dbReference type="GO" id="GO:0006487">
    <property type="term" value="P:protein N-linked glycosylation"/>
    <property type="evidence" value="ECO:0007669"/>
    <property type="project" value="TreeGrafter"/>
</dbReference>
<dbReference type="AlphaFoldDB" id="A0A3B3SNI3"/>
<dbReference type="Pfam" id="PF04666">
    <property type="entry name" value="MGAT4_cons"/>
    <property type="match status" value="1"/>
</dbReference>
<sequence length="464" mass="53598">MRCYPRKALRNTAVLISLVALLYVSVYSPNTETSDYGEVQIWARELVSQQFHSERNLQIFHHLQNDTVPFNMSYKFLAGFPAVSQKYLTVGLSSVKRKQGFYLLDTLHSIFTESSQEELEEMVVVVLLADFDTDWNKRMLKAIYKRFYGPVLKGQLLVTHLEQKHYPPLEGLKRNFNDPPDRVYFRSKQNVDYAFLLSVSANLSRYYIMLEDDVVCARNFLTSIKKFIQSHGDSPWVTMEFSKLGYIGKLYHSSSLPQLASFLYLFYQEMPCDWLLGHFSKLLVQVKPIRFKPSLFQHVGLYSSFKGTLNRLKDEDFEQDPKTVSDNPAADIFTDIIHFKEFTAEKAYDLGTSFFWGKNPSAGNHFTLVFHNPVAPKRILIRTGAPDSKKDILVSADVEVGHDPVRTDKVLQCSKYFKLGSLVDGQFEKKDIQVDIDSALSCLRIFVSQSQEQWVIIHRIQIWI</sequence>
<dbReference type="Proteomes" id="UP000261540">
    <property type="component" value="Unplaced"/>
</dbReference>
<dbReference type="InterPro" id="IPR057279">
    <property type="entry name" value="MGAT4"/>
</dbReference>
<evidence type="ECO:0000256" key="4">
    <source>
        <dbReference type="SAM" id="SignalP"/>
    </source>
</evidence>
<evidence type="ECO:0000256" key="3">
    <source>
        <dbReference type="ARBA" id="ARBA00022679"/>
    </source>
</evidence>
<dbReference type="Pfam" id="PF23524">
    <property type="entry name" value="MGAT4A_C"/>
    <property type="match status" value="1"/>
</dbReference>
<reference evidence="7" key="2">
    <citation type="submission" date="2025-09" db="UniProtKB">
        <authorList>
            <consortium name="Ensembl"/>
        </authorList>
    </citation>
    <scope>IDENTIFICATION</scope>
</reference>
<accession>A0A3B3SNI3</accession>